<keyword evidence="2" id="KW-1185">Reference proteome</keyword>
<comment type="caution">
    <text evidence="1">The sequence shown here is derived from an EMBL/GenBank/DDBJ whole genome shotgun (WGS) entry which is preliminary data.</text>
</comment>
<gene>
    <name evidence="1" type="ORF">NDU88_002067</name>
</gene>
<reference evidence="1" key="1">
    <citation type="journal article" date="2022" name="bioRxiv">
        <title>Sequencing and chromosome-scale assembly of the giantPleurodeles waltlgenome.</title>
        <authorList>
            <person name="Brown T."/>
            <person name="Elewa A."/>
            <person name="Iarovenko S."/>
            <person name="Subramanian E."/>
            <person name="Araus A.J."/>
            <person name="Petzold A."/>
            <person name="Susuki M."/>
            <person name="Suzuki K.-i.T."/>
            <person name="Hayashi T."/>
            <person name="Toyoda A."/>
            <person name="Oliveira C."/>
            <person name="Osipova E."/>
            <person name="Leigh N.D."/>
            <person name="Simon A."/>
            <person name="Yun M.H."/>
        </authorList>
    </citation>
    <scope>NUCLEOTIDE SEQUENCE</scope>
    <source>
        <strain evidence="1">20211129_DDA</strain>
        <tissue evidence="1">Liver</tissue>
    </source>
</reference>
<accession>A0AAV7MQJ8</accession>
<dbReference type="Proteomes" id="UP001066276">
    <property type="component" value="Chromosome 9"/>
</dbReference>
<sequence length="111" mass="12547">MMGTLKLTPTVSRNARFKLIPFYYLRRAHLIPDAYKACYPVLHRHADDAAFCDGMVLLDLHVTLCSCITRHLRAPRRSSECTPQLCLLQRGPKGDGQIYAFGTYTCPLNSC</sequence>
<evidence type="ECO:0000313" key="2">
    <source>
        <dbReference type="Proteomes" id="UP001066276"/>
    </source>
</evidence>
<name>A0AAV7MQJ8_PLEWA</name>
<dbReference type="EMBL" id="JANPWB010000013">
    <property type="protein sequence ID" value="KAJ1104657.1"/>
    <property type="molecule type" value="Genomic_DNA"/>
</dbReference>
<dbReference type="AlphaFoldDB" id="A0AAV7MQJ8"/>
<organism evidence="1 2">
    <name type="scientific">Pleurodeles waltl</name>
    <name type="common">Iberian ribbed newt</name>
    <dbReference type="NCBI Taxonomy" id="8319"/>
    <lineage>
        <taxon>Eukaryota</taxon>
        <taxon>Metazoa</taxon>
        <taxon>Chordata</taxon>
        <taxon>Craniata</taxon>
        <taxon>Vertebrata</taxon>
        <taxon>Euteleostomi</taxon>
        <taxon>Amphibia</taxon>
        <taxon>Batrachia</taxon>
        <taxon>Caudata</taxon>
        <taxon>Salamandroidea</taxon>
        <taxon>Salamandridae</taxon>
        <taxon>Pleurodelinae</taxon>
        <taxon>Pleurodeles</taxon>
    </lineage>
</organism>
<evidence type="ECO:0000313" key="1">
    <source>
        <dbReference type="EMBL" id="KAJ1104657.1"/>
    </source>
</evidence>
<proteinExistence type="predicted"/>
<protein>
    <submittedName>
        <fullName evidence="1">Uncharacterized protein</fullName>
    </submittedName>
</protein>